<dbReference type="EMBL" id="JBJKBG010000007">
    <property type="protein sequence ID" value="KAL3731138.1"/>
    <property type="molecule type" value="Genomic_DNA"/>
</dbReference>
<keyword evidence="5 13" id="KW-0812">Transmembrane</keyword>
<accession>A0ABD3JYG6</accession>
<keyword evidence="6" id="KW-0732">Signal</keyword>
<dbReference type="SUPFAM" id="SSF52058">
    <property type="entry name" value="L domain-like"/>
    <property type="match status" value="2"/>
</dbReference>
<evidence type="ECO:0000256" key="11">
    <source>
        <dbReference type="ARBA" id="ARBA00023180"/>
    </source>
</evidence>
<evidence type="ECO:0000256" key="9">
    <source>
        <dbReference type="ARBA" id="ARBA00023136"/>
    </source>
</evidence>
<comment type="subcellular location">
    <subcellularLocation>
        <location evidence="1">Cell membrane</location>
        <topology evidence="1">Single-pass type I membrane protein</topology>
    </subcellularLocation>
</comment>
<dbReference type="Pfam" id="PF00560">
    <property type="entry name" value="LRR_1"/>
    <property type="match status" value="5"/>
</dbReference>
<keyword evidence="3" id="KW-1003">Cell membrane</keyword>
<protein>
    <recommendedName>
        <fullName evidence="14">Leucine-rich repeat-containing N-terminal plant-type domain-containing protein</fullName>
    </recommendedName>
</protein>
<gene>
    <name evidence="15" type="ORF">ACJRO7_028068</name>
</gene>
<reference evidence="15 16" key="1">
    <citation type="submission" date="2024-11" db="EMBL/GenBank/DDBJ databases">
        <title>Chromosome-level genome assembly of Eucalyptus globulus Labill. provides insights into its genome evolution.</title>
        <authorList>
            <person name="Li X."/>
        </authorList>
    </citation>
    <scope>NUCLEOTIDE SEQUENCE [LARGE SCALE GENOMIC DNA]</scope>
    <source>
        <strain evidence="15">CL2024</strain>
        <tissue evidence="15">Fresh tender leaves</tissue>
    </source>
</reference>
<name>A0ABD3JYG6_EUCGL</name>
<evidence type="ECO:0000313" key="15">
    <source>
        <dbReference type="EMBL" id="KAL3731138.1"/>
    </source>
</evidence>
<proteinExistence type="inferred from homology"/>
<dbReference type="SMART" id="SM00365">
    <property type="entry name" value="LRR_SD22"/>
    <property type="match status" value="3"/>
</dbReference>
<keyword evidence="10" id="KW-0675">Receptor</keyword>
<evidence type="ECO:0000256" key="4">
    <source>
        <dbReference type="ARBA" id="ARBA00022614"/>
    </source>
</evidence>
<evidence type="ECO:0000313" key="16">
    <source>
        <dbReference type="Proteomes" id="UP001634007"/>
    </source>
</evidence>
<evidence type="ECO:0000259" key="14">
    <source>
        <dbReference type="Pfam" id="PF08263"/>
    </source>
</evidence>
<evidence type="ECO:0000256" key="8">
    <source>
        <dbReference type="ARBA" id="ARBA00022989"/>
    </source>
</evidence>
<dbReference type="Pfam" id="PF08263">
    <property type="entry name" value="LRRNT_2"/>
    <property type="match status" value="1"/>
</dbReference>
<keyword evidence="4" id="KW-0433">Leucine-rich repeat</keyword>
<keyword evidence="16" id="KW-1185">Reference proteome</keyword>
<evidence type="ECO:0000256" key="12">
    <source>
        <dbReference type="SAM" id="MobiDB-lite"/>
    </source>
</evidence>
<dbReference type="PRINTS" id="PR00019">
    <property type="entry name" value="LEURICHRPT"/>
</dbReference>
<keyword evidence="11" id="KW-0325">Glycoprotein</keyword>
<feature type="region of interest" description="Disordered" evidence="12">
    <location>
        <begin position="798"/>
        <end position="818"/>
    </location>
</feature>
<evidence type="ECO:0000256" key="7">
    <source>
        <dbReference type="ARBA" id="ARBA00022737"/>
    </source>
</evidence>
<dbReference type="Gene3D" id="3.80.10.10">
    <property type="entry name" value="Ribonuclease Inhibitor"/>
    <property type="match status" value="5"/>
</dbReference>
<organism evidence="15 16">
    <name type="scientific">Eucalyptus globulus</name>
    <name type="common">Tasmanian blue gum</name>
    <dbReference type="NCBI Taxonomy" id="34317"/>
    <lineage>
        <taxon>Eukaryota</taxon>
        <taxon>Viridiplantae</taxon>
        <taxon>Streptophyta</taxon>
        <taxon>Embryophyta</taxon>
        <taxon>Tracheophyta</taxon>
        <taxon>Spermatophyta</taxon>
        <taxon>Magnoliopsida</taxon>
        <taxon>eudicotyledons</taxon>
        <taxon>Gunneridae</taxon>
        <taxon>Pentapetalae</taxon>
        <taxon>rosids</taxon>
        <taxon>malvids</taxon>
        <taxon>Myrtales</taxon>
        <taxon>Myrtaceae</taxon>
        <taxon>Myrtoideae</taxon>
        <taxon>Eucalypteae</taxon>
        <taxon>Eucalyptus</taxon>
    </lineage>
</organism>
<dbReference type="PROSITE" id="PS51450">
    <property type="entry name" value="LRR"/>
    <property type="match status" value="2"/>
</dbReference>
<comment type="caution">
    <text evidence="15">The sequence shown here is derived from an EMBL/GenBank/DDBJ whole genome shotgun (WGS) entry which is preliminary data.</text>
</comment>
<evidence type="ECO:0000256" key="13">
    <source>
        <dbReference type="SAM" id="Phobius"/>
    </source>
</evidence>
<comment type="similarity">
    <text evidence="2">Belongs to the RLP family.</text>
</comment>
<keyword evidence="8 13" id="KW-1133">Transmembrane helix</keyword>
<evidence type="ECO:0000256" key="10">
    <source>
        <dbReference type="ARBA" id="ARBA00023170"/>
    </source>
</evidence>
<dbReference type="PANTHER" id="PTHR48063:SF112">
    <property type="entry name" value="RECEPTOR LIKE PROTEIN 30-LIKE"/>
    <property type="match status" value="1"/>
</dbReference>
<dbReference type="SMART" id="SM00369">
    <property type="entry name" value="LRR_TYP"/>
    <property type="match status" value="4"/>
</dbReference>
<sequence>MASYDGLVSTVLWKIFVIQVIESNYSNTPTSVSYIGAEREALLKFKHGLTDPSRCLSSWIGEECCKWEGVECNKKTGYVLKLDINKSCIEEIFTNIFVPSDKCMLGGNIVPSLTDMKYLKYLDLSGNNFSTQKIPTFFASLQKLEYLRACMVTFNGDIPRQLNNLSKLQYLDLSSNFDMGFLTSNNFAWVSKLSTLKYLHMSGVDLSKVKDCFGSINMLPSLQSSGLSSCGLQDISSSLQANFTSLRFLNIKATSLSSVPPWIYNLSKLEHIDLSNCYGYNDFSFGIVGPLPMTIIENNQRLVFFDVSENWLHGDFLKNLSSLCKLQVVILYNNFFNGNISDILGNSLDCVQCKWKIFDVSSNNYSGLPNQFKDFKELEYLDLSSNFISSSIPANLVELSSLKKLSLNSNKLSETIPESIGQLSNLMELNLGYNLLYGVIDLSDCKVGPEFSKWLQTQRNVTVLAMSNASILDDILDWLYDIFSNIEVLDISSNMLRGQVPQDIGDKMPLITELRLKGNNLTGGIPNSFLSKNQLSGKLLRCWGAWRVLEYLFFGDNKLNGQIPKFLCHLSSFSVLSLHRNGFSGEIPNCLSNMPTIFVLDLSDNEFMGRLLPFGPQSPDLAVIILEKNRFVGGIPPQYCQLKYLKFLSLAQHYISGSIPNCFEGILSMANVDEAYFFLFFYFYVWFDVMVNTKGISQIYGITLEYFYSIDLSRNIGYIPSNIGDLKNLESLDLSRNKLSSTIPSGISSIDFLSHLNLSFNRLSGPIPSGNHLRTVDDKSVYRGNDRLCGAPLLNTCPGDEPLGSDGRDSDNSGGDKPSEGDLDIRNWFYAGLGHGFTVGFLGFCSVLHFKGSWRVFYFQAMDKAIEKVSITTMITMLWFKRTFRRCENELF</sequence>
<keyword evidence="9 13" id="KW-0472">Membrane</keyword>
<dbReference type="InterPro" id="IPR046956">
    <property type="entry name" value="RLP23-like"/>
</dbReference>
<feature type="transmembrane region" description="Helical" evidence="13">
    <location>
        <begin position="828"/>
        <end position="850"/>
    </location>
</feature>
<dbReference type="InterPro" id="IPR013210">
    <property type="entry name" value="LRR_N_plant-typ"/>
</dbReference>
<dbReference type="AlphaFoldDB" id="A0ABD3JYG6"/>
<keyword evidence="7" id="KW-0677">Repeat</keyword>
<dbReference type="InterPro" id="IPR003591">
    <property type="entry name" value="Leu-rich_rpt_typical-subtyp"/>
</dbReference>
<dbReference type="InterPro" id="IPR032675">
    <property type="entry name" value="LRR_dom_sf"/>
</dbReference>
<evidence type="ECO:0000256" key="6">
    <source>
        <dbReference type="ARBA" id="ARBA00022729"/>
    </source>
</evidence>
<dbReference type="SUPFAM" id="SSF52047">
    <property type="entry name" value="RNI-like"/>
    <property type="match status" value="1"/>
</dbReference>
<evidence type="ECO:0000256" key="5">
    <source>
        <dbReference type="ARBA" id="ARBA00022692"/>
    </source>
</evidence>
<evidence type="ECO:0000256" key="1">
    <source>
        <dbReference type="ARBA" id="ARBA00004251"/>
    </source>
</evidence>
<dbReference type="PANTHER" id="PTHR48063">
    <property type="entry name" value="LRR RECEPTOR-LIKE KINASE"/>
    <property type="match status" value="1"/>
</dbReference>
<dbReference type="InterPro" id="IPR001611">
    <property type="entry name" value="Leu-rich_rpt"/>
</dbReference>
<evidence type="ECO:0000256" key="2">
    <source>
        <dbReference type="ARBA" id="ARBA00009592"/>
    </source>
</evidence>
<evidence type="ECO:0000256" key="3">
    <source>
        <dbReference type="ARBA" id="ARBA00022475"/>
    </source>
</evidence>
<dbReference type="GO" id="GO:0005886">
    <property type="term" value="C:plasma membrane"/>
    <property type="evidence" value="ECO:0007669"/>
    <property type="project" value="UniProtKB-SubCell"/>
</dbReference>
<feature type="domain" description="Leucine-rich repeat-containing N-terminal plant-type" evidence="14">
    <location>
        <begin position="37"/>
        <end position="73"/>
    </location>
</feature>
<dbReference type="Pfam" id="PF13855">
    <property type="entry name" value="LRR_8"/>
    <property type="match status" value="1"/>
</dbReference>
<dbReference type="Proteomes" id="UP001634007">
    <property type="component" value="Unassembled WGS sequence"/>
</dbReference>